<dbReference type="InterPro" id="IPR001539">
    <property type="entry name" value="Peptidase_U32"/>
</dbReference>
<dbReference type="PANTHER" id="PTHR30217">
    <property type="entry name" value="PEPTIDASE U32 FAMILY"/>
    <property type="match status" value="1"/>
</dbReference>
<feature type="binding site" evidence="1">
    <location>
        <position position="197"/>
    </location>
    <ligand>
        <name>[4Fe-4S] cluster</name>
        <dbReference type="ChEBI" id="CHEBI:49883"/>
    </ligand>
</feature>
<keyword evidence="1" id="KW-0411">Iron-sulfur</keyword>
<keyword evidence="3" id="KW-1185">Reference proteome</keyword>
<dbReference type="InterPro" id="IPR043693">
    <property type="entry name" value="UbiV"/>
</dbReference>
<reference evidence="2 3" key="1">
    <citation type="submission" date="2018-06" db="EMBL/GenBank/DDBJ databases">
        <title>Genomic Encyclopedia of Type Strains, Phase IV (KMG-IV): sequencing the most valuable type-strain genomes for metagenomic binning, comparative biology and taxonomic classification.</title>
        <authorList>
            <person name="Goeker M."/>
        </authorList>
    </citation>
    <scope>NUCLEOTIDE SEQUENCE [LARGE SCALE GENOMIC DNA]</scope>
    <source>
        <strain evidence="2 3">DSM 24875</strain>
    </source>
</reference>
<comment type="subunit">
    <text evidence="1">Forms a heterodimer with UbiU.</text>
</comment>
<gene>
    <name evidence="1" type="primary">ubiV</name>
    <name evidence="2" type="ORF">DFR50_11499</name>
</gene>
<name>A0A366FEW1_9HYPH</name>
<dbReference type="OrthoDB" id="8523349at2"/>
<evidence type="ECO:0000313" key="3">
    <source>
        <dbReference type="Proteomes" id="UP000253529"/>
    </source>
</evidence>
<dbReference type="RefSeq" id="WP_113889902.1">
    <property type="nucleotide sequence ID" value="NZ_QNRK01000014.1"/>
</dbReference>
<keyword evidence="2" id="KW-0378">Hydrolase</keyword>
<protein>
    <recommendedName>
        <fullName evidence="1">Ubiquinone biosynthesis protein UbiV</fullName>
    </recommendedName>
</protein>
<keyword evidence="2" id="KW-0645">Protease</keyword>
<comment type="pathway">
    <text evidence="1">Cofactor biosynthesis; ubiquinone biosynthesis.</text>
</comment>
<dbReference type="UniPathway" id="UPA00232"/>
<dbReference type="PANTHER" id="PTHR30217:SF11">
    <property type="entry name" value="UBIQUINONE BIOSYNTHESIS PROTEIN UBIV"/>
    <property type="match status" value="1"/>
</dbReference>
<dbReference type="AlphaFoldDB" id="A0A366FEW1"/>
<sequence>MDKRFELTVGPLLFNWTADAFVDFYAKIADEAPVDRVVVGELVCSKRLPFYADRIPEVVARLESGGKTVVLGSLALPTLERERRAARELAEQTEREVEIDDLTLLNWMRPDKPFSVGPLVNVYNENTLAFLARRGARRFCLPPELPIASVEVLAKAARTLGAEVEVWAYGRVPLAISSRCYHARVHALTKDSCQFICANDPDGLSAKTMDGAEFLAINGVQTLSHVTAALIGDGDRLAAANVAGLRLSPHSGDFVAVTKAFADAAGGRISGEEGLARLREISPAAALSNGFLFGDCGAATLPKSRAEPVLVR</sequence>
<comment type="cofactor">
    <cofactor evidence="1">
        <name>[4Fe-4S] cluster</name>
        <dbReference type="ChEBI" id="CHEBI:49883"/>
    </cofactor>
</comment>
<comment type="function">
    <text evidence="1">Required for O(2)-independent ubiquinone (coenzyme Q) biosynthesis. Together with UbiU, is essential for the C6-hydroxylation reaction in the oxygen-independent ubiquinone biosynthesis pathway.</text>
</comment>
<dbReference type="InterPro" id="IPR051454">
    <property type="entry name" value="RNA/ubiquinone_mod_enzymes"/>
</dbReference>
<evidence type="ECO:0000313" key="2">
    <source>
        <dbReference type="EMBL" id="RBP12269.1"/>
    </source>
</evidence>
<dbReference type="GO" id="GO:0006744">
    <property type="term" value="P:ubiquinone biosynthetic process"/>
    <property type="evidence" value="ECO:0007669"/>
    <property type="project" value="UniProtKB-UniRule"/>
</dbReference>
<keyword evidence="1" id="KW-0479">Metal-binding</keyword>
<keyword evidence="1" id="KW-0004">4Fe-4S</keyword>
<dbReference type="GO" id="GO:0008233">
    <property type="term" value="F:peptidase activity"/>
    <property type="evidence" value="ECO:0007669"/>
    <property type="project" value="UniProtKB-KW"/>
</dbReference>
<keyword evidence="1" id="KW-0408">Iron</keyword>
<evidence type="ECO:0000256" key="1">
    <source>
        <dbReference type="HAMAP-Rule" id="MF_02233"/>
    </source>
</evidence>
<dbReference type="EMBL" id="QNRK01000014">
    <property type="protein sequence ID" value="RBP12269.1"/>
    <property type="molecule type" value="Genomic_DNA"/>
</dbReference>
<dbReference type="GO" id="GO:0051539">
    <property type="term" value="F:4 iron, 4 sulfur cluster binding"/>
    <property type="evidence" value="ECO:0007669"/>
    <property type="project" value="UniProtKB-UniRule"/>
</dbReference>
<comment type="caution">
    <text evidence="2">The sequence shown here is derived from an EMBL/GenBank/DDBJ whole genome shotgun (WGS) entry which is preliminary data.</text>
</comment>
<dbReference type="GO" id="GO:0006508">
    <property type="term" value="P:proteolysis"/>
    <property type="evidence" value="ECO:0007669"/>
    <property type="project" value="UniProtKB-KW"/>
</dbReference>
<dbReference type="HAMAP" id="MF_02233">
    <property type="entry name" value="UbiV"/>
    <property type="match status" value="1"/>
</dbReference>
<organism evidence="2 3">
    <name type="scientific">Roseiarcus fermentans</name>
    <dbReference type="NCBI Taxonomy" id="1473586"/>
    <lineage>
        <taxon>Bacteria</taxon>
        <taxon>Pseudomonadati</taxon>
        <taxon>Pseudomonadota</taxon>
        <taxon>Alphaproteobacteria</taxon>
        <taxon>Hyphomicrobiales</taxon>
        <taxon>Roseiarcaceae</taxon>
        <taxon>Roseiarcus</taxon>
    </lineage>
</organism>
<feature type="binding site" evidence="1">
    <location>
        <position position="180"/>
    </location>
    <ligand>
        <name>[4Fe-4S] cluster</name>
        <dbReference type="ChEBI" id="CHEBI:49883"/>
    </ligand>
</feature>
<proteinExistence type="inferred from homology"/>
<dbReference type="Pfam" id="PF01136">
    <property type="entry name" value="Peptidase_U32"/>
    <property type="match status" value="1"/>
</dbReference>
<feature type="binding site" evidence="1">
    <location>
        <position position="193"/>
    </location>
    <ligand>
        <name>[4Fe-4S] cluster</name>
        <dbReference type="ChEBI" id="CHEBI:49883"/>
    </ligand>
</feature>
<keyword evidence="1" id="KW-0831">Ubiquinone biosynthesis</keyword>
<comment type="similarity">
    <text evidence="1">Belongs to the peptidase U32 family. UbiV subfamily.</text>
</comment>
<dbReference type="GO" id="GO:0046872">
    <property type="term" value="F:metal ion binding"/>
    <property type="evidence" value="ECO:0007669"/>
    <property type="project" value="UniProtKB-KW"/>
</dbReference>
<dbReference type="NCBIfam" id="NF011991">
    <property type="entry name" value="PRK15447.1"/>
    <property type="match status" value="1"/>
</dbReference>
<dbReference type="Proteomes" id="UP000253529">
    <property type="component" value="Unassembled WGS sequence"/>
</dbReference>
<accession>A0A366FEW1</accession>
<feature type="binding site" evidence="1">
    <location>
        <position position="44"/>
    </location>
    <ligand>
        <name>[4Fe-4S] cluster</name>
        <dbReference type="ChEBI" id="CHEBI:49883"/>
    </ligand>
</feature>